<dbReference type="Gene3D" id="2.60.40.1740">
    <property type="entry name" value="hypothetical protein (bacova_03559)"/>
    <property type="match status" value="2"/>
</dbReference>
<gene>
    <name evidence="3" type="ORF">MUN53_15980</name>
</gene>
<feature type="signal peptide" evidence="1">
    <location>
        <begin position="1"/>
        <end position="19"/>
    </location>
</feature>
<name>A0ABT0C500_9BACT</name>
<feature type="domain" description="BT-3987-like N-terminal" evidence="2">
    <location>
        <begin position="33"/>
        <end position="150"/>
    </location>
</feature>
<evidence type="ECO:0000256" key="1">
    <source>
        <dbReference type="SAM" id="SignalP"/>
    </source>
</evidence>
<feature type="domain" description="BT-3987-like N-terminal" evidence="2">
    <location>
        <begin position="177"/>
        <end position="290"/>
    </location>
</feature>
<evidence type="ECO:0000259" key="2">
    <source>
        <dbReference type="Pfam" id="PF08522"/>
    </source>
</evidence>
<comment type="caution">
    <text evidence="3">The sequence shown here is derived from an EMBL/GenBank/DDBJ whole genome shotgun (WGS) entry which is preliminary data.</text>
</comment>
<dbReference type="Proteomes" id="UP001165444">
    <property type="component" value="Unassembled WGS sequence"/>
</dbReference>
<dbReference type="PROSITE" id="PS51257">
    <property type="entry name" value="PROKAR_LIPOPROTEIN"/>
    <property type="match status" value="1"/>
</dbReference>
<sequence length="454" mass="50660">MKIKNIFCLLLLISSFACENDGINQENLEQVQSKVYLSKTGEVAYSTFDFGESELTYDVYVNKSGYLDQEVDVYFETDTSILESAGLDTEYTKAYPASVYSFDSDMIHMNPEETISKNTIHIDLNEIRNLHTENPQWNYIIPIKIATQENSLVQVNEAKNYLLLSIDLIVPSVELVNKGSVTDFSFDPFGGESENKLLLPIEINVPFANTEFDFNFVSEVDAALLAAYNEKYGTDYEMLPEGSYTIPELSMSAGEDSKKFNITVSVDALDVVNGGKYYLLPVRLVSSGNDQVPVEDEAVCYFRIKQASKWTGRWDNTIGAGETGLSTTPGTTYNTALYSRIDALENFTESTIVAAFNNITDNDAILCPGWAGTMFEQCSPIIKITDQDAGNGKKVVEILAGWAREGAGWEPVTTADNKSTYDPVTNEIYLDYTGKYSWGDYHIQRTYSNQQALN</sequence>
<dbReference type="InterPro" id="IPR013728">
    <property type="entry name" value="BT_3987-like_N"/>
</dbReference>
<evidence type="ECO:0000313" key="3">
    <source>
        <dbReference type="EMBL" id="MCJ2382088.1"/>
    </source>
</evidence>
<reference evidence="3 4" key="1">
    <citation type="submission" date="2022-03" db="EMBL/GenBank/DDBJ databases">
        <title>Parabacteroides sp. nov. isolated from swine feces.</title>
        <authorList>
            <person name="Bak J.E."/>
        </authorList>
    </citation>
    <scope>NUCLEOTIDE SEQUENCE [LARGE SCALE GENOMIC DNA]</scope>
    <source>
        <strain evidence="3 4">AGMB00274</strain>
    </source>
</reference>
<dbReference type="Pfam" id="PF08522">
    <property type="entry name" value="BT_3987-like_N"/>
    <property type="match status" value="2"/>
</dbReference>
<evidence type="ECO:0000313" key="4">
    <source>
        <dbReference type="Proteomes" id="UP001165444"/>
    </source>
</evidence>
<dbReference type="RefSeq" id="WP_243326445.1">
    <property type="nucleotide sequence ID" value="NZ_JAKZMM010000055.1"/>
</dbReference>
<proteinExistence type="predicted"/>
<protein>
    <submittedName>
        <fullName evidence="3">DUF1735 domain-containing protein</fullName>
    </submittedName>
</protein>
<dbReference type="EMBL" id="JAKZMM010000055">
    <property type="protein sequence ID" value="MCJ2382088.1"/>
    <property type="molecule type" value="Genomic_DNA"/>
</dbReference>
<keyword evidence="4" id="KW-1185">Reference proteome</keyword>
<organism evidence="3 4">
    <name type="scientific">Parabacteroides faecalis</name>
    <dbReference type="NCBI Taxonomy" id="2924040"/>
    <lineage>
        <taxon>Bacteria</taxon>
        <taxon>Pseudomonadati</taxon>
        <taxon>Bacteroidota</taxon>
        <taxon>Bacteroidia</taxon>
        <taxon>Bacteroidales</taxon>
        <taxon>Tannerellaceae</taxon>
        <taxon>Parabacteroides</taxon>
    </lineage>
</organism>
<accession>A0ABT0C500</accession>
<keyword evidence="1" id="KW-0732">Signal</keyword>
<feature type="chain" id="PRO_5045995270" evidence="1">
    <location>
        <begin position="20"/>
        <end position="454"/>
    </location>
</feature>